<keyword evidence="1" id="KW-0433">Leucine-rich repeat</keyword>
<organism evidence="4 5">
    <name type="scientific">Callorhinchus milii</name>
    <name type="common">Ghost shark</name>
    <dbReference type="NCBI Taxonomy" id="7868"/>
    <lineage>
        <taxon>Eukaryota</taxon>
        <taxon>Metazoa</taxon>
        <taxon>Chordata</taxon>
        <taxon>Craniata</taxon>
        <taxon>Vertebrata</taxon>
        <taxon>Chondrichthyes</taxon>
        <taxon>Holocephali</taxon>
        <taxon>Chimaeriformes</taxon>
        <taxon>Callorhinchidae</taxon>
        <taxon>Callorhinchus</taxon>
    </lineage>
</organism>
<dbReference type="PANTHER" id="PTHR48051:SF49">
    <property type="entry name" value="LEUCINE-RICH REPEAT AND DEATH DOMAIN-CONTAINING PROTEIN 1"/>
    <property type="match status" value="1"/>
</dbReference>
<evidence type="ECO:0000256" key="2">
    <source>
        <dbReference type="ARBA" id="ARBA00022737"/>
    </source>
</evidence>
<dbReference type="PANTHER" id="PTHR48051">
    <property type="match status" value="1"/>
</dbReference>
<reference evidence="5" key="2">
    <citation type="journal article" date="2007" name="PLoS Biol.">
        <title>Survey sequencing and comparative analysis of the elephant shark (Callorhinchus milii) genome.</title>
        <authorList>
            <person name="Venkatesh B."/>
            <person name="Kirkness E.F."/>
            <person name="Loh Y.H."/>
            <person name="Halpern A.L."/>
            <person name="Lee A.P."/>
            <person name="Johnson J."/>
            <person name="Dandona N."/>
            <person name="Viswanathan L.D."/>
            <person name="Tay A."/>
            <person name="Venter J.C."/>
            <person name="Strausberg R.L."/>
            <person name="Brenner S."/>
        </authorList>
    </citation>
    <scope>NUCLEOTIDE SEQUENCE [LARGE SCALE GENOMIC DNA]</scope>
</reference>
<proteinExistence type="predicted"/>
<evidence type="ECO:0000259" key="3">
    <source>
        <dbReference type="Pfam" id="PF23598"/>
    </source>
</evidence>
<dbReference type="InterPro" id="IPR055414">
    <property type="entry name" value="LRR_R13L4/SHOC2-like"/>
</dbReference>
<name>A0A4W3JPE1_CALMI</name>
<dbReference type="PROSITE" id="PS51450">
    <property type="entry name" value="LRR"/>
    <property type="match status" value="2"/>
</dbReference>
<dbReference type="PRINTS" id="PR00019">
    <property type="entry name" value="LEURICHRPT"/>
</dbReference>
<reference evidence="5" key="1">
    <citation type="journal article" date="2006" name="Science">
        <title>Ancient noncoding elements conserved in the human genome.</title>
        <authorList>
            <person name="Venkatesh B."/>
            <person name="Kirkness E.F."/>
            <person name="Loh Y.H."/>
            <person name="Halpern A.L."/>
            <person name="Lee A.P."/>
            <person name="Johnson J."/>
            <person name="Dandona N."/>
            <person name="Viswanathan L.D."/>
            <person name="Tay A."/>
            <person name="Venter J.C."/>
            <person name="Strausberg R.L."/>
            <person name="Brenner S."/>
        </authorList>
    </citation>
    <scope>NUCLEOTIDE SEQUENCE [LARGE SCALE GENOMIC DNA]</scope>
</reference>
<feature type="domain" description="Disease resistance R13L4/SHOC-2-like LRR" evidence="3">
    <location>
        <begin position="51"/>
        <end position="156"/>
    </location>
</feature>
<dbReference type="Gene3D" id="3.80.10.10">
    <property type="entry name" value="Ribonuclease Inhibitor"/>
    <property type="match status" value="1"/>
</dbReference>
<dbReference type="Ensembl" id="ENSCMIT00000045186.1">
    <property type="protein sequence ID" value="ENSCMIP00000044547.1"/>
    <property type="gene ID" value="ENSCMIG00000018419.1"/>
</dbReference>
<keyword evidence="5" id="KW-1185">Reference proteome</keyword>
<dbReference type="Pfam" id="PF23598">
    <property type="entry name" value="LRR_14"/>
    <property type="match status" value="1"/>
</dbReference>
<accession>A0A4W3JPE1</accession>
<dbReference type="InterPro" id="IPR050216">
    <property type="entry name" value="LRR_domain-containing"/>
</dbReference>
<dbReference type="GO" id="GO:0005737">
    <property type="term" value="C:cytoplasm"/>
    <property type="evidence" value="ECO:0007669"/>
    <property type="project" value="TreeGrafter"/>
</dbReference>
<dbReference type="SMART" id="SM00369">
    <property type="entry name" value="LRR_TYP"/>
    <property type="match status" value="4"/>
</dbReference>
<dbReference type="InterPro" id="IPR003591">
    <property type="entry name" value="Leu-rich_rpt_typical-subtyp"/>
</dbReference>
<protein>
    <submittedName>
        <fullName evidence="4">Leucine rich repeats and death domain containing 1</fullName>
    </submittedName>
</protein>
<dbReference type="InterPro" id="IPR032675">
    <property type="entry name" value="LRR_dom_sf"/>
</dbReference>
<reference evidence="4" key="4">
    <citation type="submission" date="2025-08" db="UniProtKB">
        <authorList>
            <consortium name="Ensembl"/>
        </authorList>
    </citation>
    <scope>IDENTIFICATION</scope>
</reference>
<reference evidence="5" key="3">
    <citation type="journal article" date="2014" name="Nature">
        <title>Elephant shark genome provides unique insights into gnathostome evolution.</title>
        <authorList>
            <consortium name="International Elephant Shark Genome Sequencing Consortium"/>
            <person name="Venkatesh B."/>
            <person name="Lee A.P."/>
            <person name="Ravi V."/>
            <person name="Maurya A.K."/>
            <person name="Lian M.M."/>
            <person name="Swann J.B."/>
            <person name="Ohta Y."/>
            <person name="Flajnik M.F."/>
            <person name="Sutoh Y."/>
            <person name="Kasahara M."/>
            <person name="Hoon S."/>
            <person name="Gangu V."/>
            <person name="Roy S.W."/>
            <person name="Irimia M."/>
            <person name="Korzh V."/>
            <person name="Kondrychyn I."/>
            <person name="Lim Z.W."/>
            <person name="Tay B.H."/>
            <person name="Tohari S."/>
            <person name="Kong K.W."/>
            <person name="Ho S."/>
            <person name="Lorente-Galdos B."/>
            <person name="Quilez J."/>
            <person name="Marques-Bonet T."/>
            <person name="Raney B.J."/>
            <person name="Ingham P.W."/>
            <person name="Tay A."/>
            <person name="Hillier L.W."/>
            <person name="Minx P."/>
            <person name="Boehm T."/>
            <person name="Wilson R.K."/>
            <person name="Brenner S."/>
            <person name="Warren W.C."/>
        </authorList>
    </citation>
    <scope>NUCLEOTIDE SEQUENCE [LARGE SCALE GENOMIC DNA]</scope>
</reference>
<evidence type="ECO:0000256" key="1">
    <source>
        <dbReference type="ARBA" id="ARBA00022614"/>
    </source>
</evidence>
<sequence>TFLTALSTHLQSLRIYEDSIKNMISDPDIEELNLQGKNLTAFPSVINHLVKLRVLDLSNNSITAISDNIVNFVNLRQLSLHKNYLSHVPIIIDELANLNVLDLSSNQLSSVPATIVNLKNLQTLNLNSNQINIFPKPICHIPKIIKLEIADNNIHSLPMQISDLVSLNEILCENQLTNLSDRVEKLQEMQVLKLSKNCLESLPKELFTYPRVNLFVSYLLFNVDLVRRG</sequence>
<evidence type="ECO:0000313" key="4">
    <source>
        <dbReference type="Ensembl" id="ENSCMIP00000044547.1"/>
    </source>
</evidence>
<evidence type="ECO:0000313" key="5">
    <source>
        <dbReference type="Proteomes" id="UP000314986"/>
    </source>
</evidence>
<dbReference type="InterPro" id="IPR001611">
    <property type="entry name" value="Leu-rich_rpt"/>
</dbReference>
<dbReference type="SUPFAM" id="SSF52058">
    <property type="entry name" value="L domain-like"/>
    <property type="match status" value="1"/>
</dbReference>
<dbReference type="GeneTree" id="ENSGT00940000161427"/>
<dbReference type="Proteomes" id="UP000314986">
    <property type="component" value="Unassembled WGS sequence"/>
</dbReference>
<reference evidence="4" key="5">
    <citation type="submission" date="2025-09" db="UniProtKB">
        <authorList>
            <consortium name="Ensembl"/>
        </authorList>
    </citation>
    <scope>IDENTIFICATION</scope>
</reference>
<dbReference type="AlphaFoldDB" id="A0A4W3JPE1"/>
<keyword evidence="2" id="KW-0677">Repeat</keyword>